<dbReference type="Gene3D" id="3.30.360.10">
    <property type="entry name" value="Dihydrodipicolinate Reductase, domain 2"/>
    <property type="match status" value="1"/>
</dbReference>
<dbReference type="AlphaFoldDB" id="A0A0N0IA66"/>
<comment type="similarity">
    <text evidence="1">Belongs to the Gfo/Idh/MocA family.</text>
</comment>
<protein>
    <submittedName>
        <fullName evidence="5">Oxidoreductase</fullName>
        <ecNumber evidence="5">1.-.-.-</ecNumber>
    </submittedName>
</protein>
<feature type="domain" description="Gfo/Idh/MocA-like oxidoreductase N-terminal" evidence="3">
    <location>
        <begin position="5"/>
        <end position="122"/>
    </location>
</feature>
<dbReference type="InterPro" id="IPR004104">
    <property type="entry name" value="Gfo/Idh/MocA-like_OxRdtase_C"/>
</dbReference>
<dbReference type="EMBL" id="LGAA01000018">
    <property type="protein sequence ID" value="KPD02773.1"/>
    <property type="molecule type" value="Genomic_DNA"/>
</dbReference>
<dbReference type="InterPro" id="IPR036291">
    <property type="entry name" value="NAD(P)-bd_dom_sf"/>
</dbReference>
<evidence type="ECO:0000259" key="3">
    <source>
        <dbReference type="Pfam" id="PF01408"/>
    </source>
</evidence>
<gene>
    <name evidence="5" type="ORF">M992_1930</name>
</gene>
<dbReference type="GO" id="GO:0000166">
    <property type="term" value="F:nucleotide binding"/>
    <property type="evidence" value="ECO:0007669"/>
    <property type="project" value="InterPro"/>
</dbReference>
<dbReference type="Pfam" id="PF01408">
    <property type="entry name" value="GFO_IDH_MocA"/>
    <property type="match status" value="1"/>
</dbReference>
<dbReference type="Pfam" id="PF02894">
    <property type="entry name" value="GFO_IDH_MocA_C"/>
    <property type="match status" value="1"/>
</dbReference>
<dbReference type="EC" id="1.-.-.-" evidence="5"/>
<dbReference type="SUPFAM" id="SSF51735">
    <property type="entry name" value="NAD(P)-binding Rossmann-fold domains"/>
    <property type="match status" value="1"/>
</dbReference>
<dbReference type="Proteomes" id="UP000053226">
    <property type="component" value="Unassembled WGS sequence"/>
</dbReference>
<evidence type="ECO:0000313" key="5">
    <source>
        <dbReference type="EMBL" id="KPD02773.1"/>
    </source>
</evidence>
<dbReference type="OrthoDB" id="9774191at2"/>
<evidence type="ECO:0000256" key="2">
    <source>
        <dbReference type="ARBA" id="ARBA00023002"/>
    </source>
</evidence>
<evidence type="ECO:0000256" key="1">
    <source>
        <dbReference type="ARBA" id="ARBA00010928"/>
    </source>
</evidence>
<dbReference type="InterPro" id="IPR000683">
    <property type="entry name" value="Gfo/Idh/MocA-like_OxRdtase_N"/>
</dbReference>
<feature type="domain" description="Gfo/Idh/MocA-like oxidoreductase C-terminal" evidence="4">
    <location>
        <begin position="134"/>
        <end position="343"/>
    </location>
</feature>
<name>A0A0N0IA66_9GAMM</name>
<reference evidence="5 6" key="1">
    <citation type="submission" date="2015-07" db="EMBL/GenBank/DDBJ databases">
        <title>ATOL: Assembling a taxonomically balanced genome-scale reconstruction of the evolutionary history of the Enterobacteriaceae.</title>
        <authorList>
            <person name="Plunkett G.III."/>
            <person name="Neeno-Eckwall E.C."/>
            <person name="Glasner J.D."/>
            <person name="Perna N.T."/>
        </authorList>
    </citation>
    <scope>NUCLEOTIDE SEQUENCE [LARGE SCALE GENOMIC DNA]</scope>
    <source>
        <strain evidence="5 6">ATCC 35017</strain>
    </source>
</reference>
<dbReference type="NCBIfam" id="NF008607">
    <property type="entry name" value="PRK11579.1"/>
    <property type="match status" value="1"/>
</dbReference>
<comment type="caution">
    <text evidence="5">The sequence shown here is derived from an EMBL/GenBank/DDBJ whole genome shotgun (WGS) entry which is preliminary data.</text>
</comment>
<dbReference type="PANTHER" id="PTHR43708">
    <property type="entry name" value="CONSERVED EXPRESSED OXIDOREDUCTASE (EUROFUNG)"/>
    <property type="match status" value="1"/>
</dbReference>
<evidence type="ECO:0000259" key="4">
    <source>
        <dbReference type="Pfam" id="PF02894"/>
    </source>
</evidence>
<dbReference type="PANTHER" id="PTHR43708:SF5">
    <property type="entry name" value="CONSERVED EXPRESSED OXIDOREDUCTASE (EUROFUNG)-RELATED"/>
    <property type="match status" value="1"/>
</dbReference>
<dbReference type="InterPro" id="IPR051317">
    <property type="entry name" value="Gfo/Idh/MocA_oxidoreduct"/>
</dbReference>
<dbReference type="GO" id="GO:0016491">
    <property type="term" value="F:oxidoreductase activity"/>
    <property type="evidence" value="ECO:0007669"/>
    <property type="project" value="UniProtKB-KW"/>
</dbReference>
<sequence length="346" mass="38061">MTKPIKVGLVGYGYASKTFHAPFIVALDQFELTAVSSSNPAKVSADLPDVTVVSSPEALFNNPDIELIIIPTPNNTHYLLAQEALAAGKHVVVDKPFTVTVDEAEALKNQAENAGLLLSVYHNRRFDAGFLTLKKLLDQQILGDIKYYSSHFDRYRPAVRQRWRESAVAGGGIWYDLGPHLLDQMLQFFGKPQSITADLAEIRPGAEAVDYFHVMLNYADKKVVLHATTVAAAESPVYTVHGMLGSYVKYGLDTQEDLLKTGHYPVGDNWGVDPRAGIVTLSQGDQLVEQPWPNEKGNYGGFYTAIYQAIREGEANPVTPEQAIMVMKLIEAGVKSAKQQQTIVLE</sequence>
<dbReference type="RefSeq" id="WP_053908310.1">
    <property type="nucleotide sequence ID" value="NZ_CAWMUS010000018.1"/>
</dbReference>
<evidence type="ECO:0000313" key="6">
    <source>
        <dbReference type="Proteomes" id="UP000053226"/>
    </source>
</evidence>
<proteinExistence type="inferred from homology"/>
<organism evidence="5 6">
    <name type="scientific">Moellerella wisconsensis ATCC 35017</name>
    <dbReference type="NCBI Taxonomy" id="1354267"/>
    <lineage>
        <taxon>Bacteria</taxon>
        <taxon>Pseudomonadati</taxon>
        <taxon>Pseudomonadota</taxon>
        <taxon>Gammaproteobacteria</taxon>
        <taxon>Enterobacterales</taxon>
        <taxon>Morganellaceae</taxon>
        <taxon>Moellerella</taxon>
    </lineage>
</organism>
<accession>A0A0N0IA66</accession>
<dbReference type="Gene3D" id="3.40.50.720">
    <property type="entry name" value="NAD(P)-binding Rossmann-like Domain"/>
    <property type="match status" value="1"/>
</dbReference>
<keyword evidence="6" id="KW-1185">Reference proteome</keyword>
<keyword evidence="2 5" id="KW-0560">Oxidoreductase</keyword>